<keyword evidence="4" id="KW-0444">Lipid biosynthesis</keyword>
<evidence type="ECO:0000256" key="3">
    <source>
        <dbReference type="ARBA" id="ARBA00023315"/>
    </source>
</evidence>
<reference evidence="6" key="1">
    <citation type="submission" date="2020-10" db="EMBL/GenBank/DDBJ databases">
        <title>Taxonomic study of unclassified bacteria belonging to the class Ktedonobacteria.</title>
        <authorList>
            <person name="Yabe S."/>
            <person name="Wang C.M."/>
            <person name="Zheng Y."/>
            <person name="Sakai Y."/>
            <person name="Cavaletti L."/>
            <person name="Monciardini P."/>
            <person name="Donadio S."/>
        </authorList>
    </citation>
    <scope>NUCLEOTIDE SEQUENCE</scope>
    <source>
        <strain evidence="6">SOSP1-1</strain>
    </source>
</reference>
<evidence type="ECO:0000259" key="5">
    <source>
        <dbReference type="SMART" id="SM00563"/>
    </source>
</evidence>
<organism evidence="6 7">
    <name type="scientific">Ktedonospora formicarum</name>
    <dbReference type="NCBI Taxonomy" id="2778364"/>
    <lineage>
        <taxon>Bacteria</taxon>
        <taxon>Bacillati</taxon>
        <taxon>Chloroflexota</taxon>
        <taxon>Ktedonobacteria</taxon>
        <taxon>Ktedonobacterales</taxon>
        <taxon>Ktedonobacteraceae</taxon>
        <taxon>Ktedonospora</taxon>
    </lineage>
</organism>
<accession>A0A8J3HYJ4</accession>
<dbReference type="InterPro" id="IPR002123">
    <property type="entry name" value="Plipid/glycerol_acylTrfase"/>
</dbReference>
<dbReference type="Pfam" id="PF01553">
    <property type="entry name" value="Acyltransferase"/>
    <property type="match status" value="1"/>
</dbReference>
<name>A0A8J3HYJ4_9CHLR</name>
<feature type="domain" description="Phospholipid/glycerol acyltransferase" evidence="5">
    <location>
        <begin position="34"/>
        <end position="145"/>
    </location>
</feature>
<dbReference type="EMBL" id="BNJF01000001">
    <property type="protein sequence ID" value="GHO43373.1"/>
    <property type="molecule type" value="Genomic_DNA"/>
</dbReference>
<evidence type="ECO:0000313" key="6">
    <source>
        <dbReference type="EMBL" id="GHO43373.1"/>
    </source>
</evidence>
<dbReference type="NCBIfam" id="TIGR00530">
    <property type="entry name" value="AGP_acyltrn"/>
    <property type="match status" value="1"/>
</dbReference>
<evidence type="ECO:0000256" key="1">
    <source>
        <dbReference type="ARBA" id="ARBA00008655"/>
    </source>
</evidence>
<comment type="similarity">
    <text evidence="1 4">Belongs to the 1-acyl-sn-glycerol-3-phosphate acyltransferase family.</text>
</comment>
<dbReference type="GO" id="GO:0006654">
    <property type="term" value="P:phosphatidic acid biosynthetic process"/>
    <property type="evidence" value="ECO:0007669"/>
    <property type="project" value="TreeGrafter"/>
</dbReference>
<gene>
    <name evidence="6" type="ORF">KSX_15360</name>
</gene>
<keyword evidence="2 4" id="KW-0808">Transferase</keyword>
<dbReference type="EC" id="2.3.1.51" evidence="4"/>
<dbReference type="CDD" id="cd07989">
    <property type="entry name" value="LPLAT_AGPAT-like"/>
    <property type="match status" value="1"/>
</dbReference>
<comment type="domain">
    <text evidence="4">The HXXXXD motif is essential for acyltransferase activity and may constitute the binding site for the phosphate moiety of the glycerol-3-phosphate.</text>
</comment>
<sequence length="200" mass="22759">MVYRLLAFIARLILPCFFRIHITGEDHVPSEGRVVLTCNHTSWLDVLFLAYATLPRPIHYMAKKELFKQALVAWFLRSLHAFPVDRQKPGPSVLKNSLAILENGDVLGIFPSGTRTNEDTALKQGAVTIALRAQAPLIAAVYRGPLRWKLSYLFRRPSVTLHFWPALSSSHDGEDRKQAQMLLMQRLSERLTQEPQQTTI</sequence>
<proteinExistence type="inferred from homology"/>
<keyword evidence="4" id="KW-1208">Phospholipid metabolism</keyword>
<comment type="catalytic activity">
    <reaction evidence="4">
        <text>a 1-acyl-sn-glycero-3-phosphate + an acyl-CoA = a 1,2-diacyl-sn-glycero-3-phosphate + CoA</text>
        <dbReference type="Rhea" id="RHEA:19709"/>
        <dbReference type="ChEBI" id="CHEBI:57287"/>
        <dbReference type="ChEBI" id="CHEBI:57970"/>
        <dbReference type="ChEBI" id="CHEBI:58342"/>
        <dbReference type="ChEBI" id="CHEBI:58608"/>
        <dbReference type="EC" id="2.3.1.51"/>
    </reaction>
</comment>
<dbReference type="RefSeq" id="WP_220192850.1">
    <property type="nucleotide sequence ID" value="NZ_BNJF01000001.1"/>
</dbReference>
<dbReference type="PANTHER" id="PTHR10434:SF40">
    <property type="entry name" value="1-ACYL-SN-GLYCEROL-3-PHOSPHATE ACYLTRANSFERASE"/>
    <property type="match status" value="1"/>
</dbReference>
<keyword evidence="7" id="KW-1185">Reference proteome</keyword>
<dbReference type="SMART" id="SM00563">
    <property type="entry name" value="PlsC"/>
    <property type="match status" value="1"/>
</dbReference>
<dbReference type="GO" id="GO:0003841">
    <property type="term" value="F:1-acylglycerol-3-phosphate O-acyltransferase activity"/>
    <property type="evidence" value="ECO:0007669"/>
    <property type="project" value="UniProtKB-UniRule"/>
</dbReference>
<protein>
    <recommendedName>
        <fullName evidence="4">1-acyl-sn-glycerol-3-phosphate acyltransferase</fullName>
        <ecNumber evidence="4">2.3.1.51</ecNumber>
    </recommendedName>
</protein>
<dbReference type="Proteomes" id="UP000612362">
    <property type="component" value="Unassembled WGS sequence"/>
</dbReference>
<evidence type="ECO:0000313" key="7">
    <source>
        <dbReference type="Proteomes" id="UP000612362"/>
    </source>
</evidence>
<evidence type="ECO:0000256" key="4">
    <source>
        <dbReference type="RuleBase" id="RU361267"/>
    </source>
</evidence>
<keyword evidence="3 4" id="KW-0012">Acyltransferase</keyword>
<dbReference type="AlphaFoldDB" id="A0A8J3HYJ4"/>
<evidence type="ECO:0000256" key="2">
    <source>
        <dbReference type="ARBA" id="ARBA00022679"/>
    </source>
</evidence>
<dbReference type="PANTHER" id="PTHR10434">
    <property type="entry name" value="1-ACYL-SN-GLYCEROL-3-PHOSPHATE ACYLTRANSFERASE"/>
    <property type="match status" value="1"/>
</dbReference>
<comment type="caution">
    <text evidence="6">The sequence shown here is derived from an EMBL/GenBank/DDBJ whole genome shotgun (WGS) entry which is preliminary data.</text>
</comment>
<dbReference type="InterPro" id="IPR004552">
    <property type="entry name" value="AGP_acyltrans"/>
</dbReference>
<keyword evidence="4" id="KW-0594">Phospholipid biosynthesis</keyword>
<dbReference type="GO" id="GO:0016020">
    <property type="term" value="C:membrane"/>
    <property type="evidence" value="ECO:0007669"/>
    <property type="project" value="InterPro"/>
</dbReference>
<keyword evidence="4" id="KW-0443">Lipid metabolism</keyword>
<dbReference type="SUPFAM" id="SSF69593">
    <property type="entry name" value="Glycerol-3-phosphate (1)-acyltransferase"/>
    <property type="match status" value="1"/>
</dbReference>